<dbReference type="EMBL" id="JAYMYQ010000003">
    <property type="protein sequence ID" value="KAK7343811.1"/>
    <property type="molecule type" value="Genomic_DNA"/>
</dbReference>
<dbReference type="Proteomes" id="UP001367508">
    <property type="component" value="Unassembled WGS sequence"/>
</dbReference>
<evidence type="ECO:0000313" key="2">
    <source>
        <dbReference type="EMBL" id="KAK7343811.1"/>
    </source>
</evidence>
<protein>
    <recommendedName>
        <fullName evidence="4">Secreted protein</fullName>
    </recommendedName>
</protein>
<evidence type="ECO:0008006" key="4">
    <source>
        <dbReference type="Google" id="ProtNLM"/>
    </source>
</evidence>
<sequence>MMRDHVILLVLSMLHHLIATLSINNTMLVVQMCSMLDTWPKHYKVIHPSNQQLGIDGKTSNTNVCVTHRSSQ</sequence>
<keyword evidence="3" id="KW-1185">Reference proteome</keyword>
<keyword evidence="1" id="KW-0732">Signal</keyword>
<dbReference type="AlphaFoldDB" id="A0AAN9LXU4"/>
<accession>A0AAN9LXU4</accession>
<proteinExistence type="predicted"/>
<feature type="chain" id="PRO_5042979613" description="Secreted protein" evidence="1">
    <location>
        <begin position="21"/>
        <end position="72"/>
    </location>
</feature>
<name>A0AAN9LXU4_CANGL</name>
<gene>
    <name evidence="2" type="ORF">VNO77_12851</name>
</gene>
<evidence type="ECO:0000313" key="3">
    <source>
        <dbReference type="Proteomes" id="UP001367508"/>
    </source>
</evidence>
<reference evidence="2 3" key="1">
    <citation type="submission" date="2024-01" db="EMBL/GenBank/DDBJ databases">
        <title>The genomes of 5 underutilized Papilionoideae crops provide insights into root nodulation and disease resistanc.</title>
        <authorList>
            <person name="Jiang F."/>
        </authorList>
    </citation>
    <scope>NUCLEOTIDE SEQUENCE [LARGE SCALE GENOMIC DNA]</scope>
    <source>
        <strain evidence="2">LVBAO_FW01</strain>
        <tissue evidence="2">Leaves</tissue>
    </source>
</reference>
<evidence type="ECO:0000256" key="1">
    <source>
        <dbReference type="SAM" id="SignalP"/>
    </source>
</evidence>
<feature type="signal peptide" evidence="1">
    <location>
        <begin position="1"/>
        <end position="20"/>
    </location>
</feature>
<comment type="caution">
    <text evidence="2">The sequence shown here is derived from an EMBL/GenBank/DDBJ whole genome shotgun (WGS) entry which is preliminary data.</text>
</comment>
<organism evidence="2 3">
    <name type="scientific">Canavalia gladiata</name>
    <name type="common">Sword bean</name>
    <name type="synonym">Dolichos gladiatus</name>
    <dbReference type="NCBI Taxonomy" id="3824"/>
    <lineage>
        <taxon>Eukaryota</taxon>
        <taxon>Viridiplantae</taxon>
        <taxon>Streptophyta</taxon>
        <taxon>Embryophyta</taxon>
        <taxon>Tracheophyta</taxon>
        <taxon>Spermatophyta</taxon>
        <taxon>Magnoliopsida</taxon>
        <taxon>eudicotyledons</taxon>
        <taxon>Gunneridae</taxon>
        <taxon>Pentapetalae</taxon>
        <taxon>rosids</taxon>
        <taxon>fabids</taxon>
        <taxon>Fabales</taxon>
        <taxon>Fabaceae</taxon>
        <taxon>Papilionoideae</taxon>
        <taxon>50 kb inversion clade</taxon>
        <taxon>NPAAA clade</taxon>
        <taxon>indigoferoid/millettioid clade</taxon>
        <taxon>Phaseoleae</taxon>
        <taxon>Canavalia</taxon>
    </lineage>
</organism>